<dbReference type="Proteomes" id="UP000196694">
    <property type="component" value="Unassembled WGS sequence"/>
</dbReference>
<dbReference type="Gene3D" id="3.40.50.150">
    <property type="entry name" value="Vaccinia Virus protein VP39"/>
    <property type="match status" value="1"/>
</dbReference>
<feature type="domain" description="Methyltransferase" evidence="4">
    <location>
        <begin position="30"/>
        <end position="118"/>
    </location>
</feature>
<accession>A0A0P0N5V9</accession>
<dbReference type="AlphaFoldDB" id="A0A0P0N5V9"/>
<dbReference type="InterPro" id="IPR041698">
    <property type="entry name" value="Methyltransf_25"/>
</dbReference>
<evidence type="ECO:0000256" key="2">
    <source>
        <dbReference type="ARBA" id="ARBA00022679"/>
    </source>
</evidence>
<dbReference type="RefSeq" id="WP_082419604.1">
    <property type="nucleotide sequence ID" value="NZ_CP013011.1"/>
</dbReference>
<dbReference type="InterPro" id="IPR029063">
    <property type="entry name" value="SAM-dependent_MTases_sf"/>
</dbReference>
<keyword evidence="8" id="KW-1185">Reference proteome</keyword>
<dbReference type="Pfam" id="PF13649">
    <property type="entry name" value="Methyltransf_25"/>
    <property type="match status" value="1"/>
</dbReference>
<name>A0A0P0N5V9_9CREN</name>
<evidence type="ECO:0000313" key="5">
    <source>
        <dbReference type="EMBL" id="ALL01899.1"/>
    </source>
</evidence>
<dbReference type="GO" id="GO:0032259">
    <property type="term" value="P:methylation"/>
    <property type="evidence" value="ECO:0007669"/>
    <property type="project" value="UniProtKB-KW"/>
</dbReference>
<dbReference type="CDD" id="cd02440">
    <property type="entry name" value="AdoMet_MTases"/>
    <property type="match status" value="1"/>
</dbReference>
<keyword evidence="3" id="KW-0949">S-adenosyl-L-methionine</keyword>
<reference evidence="6 8" key="2">
    <citation type="submission" date="2017-05" db="EMBL/GenBank/DDBJ databases">
        <title>The draft genome of the hyperthermophilic archaeon 'Pyrodictium delaneyi strain Hulk', an iron and nitrate reducer, reveals the capacity for sulfate reduction.</title>
        <authorList>
            <person name="Demey L.M."/>
            <person name="Miller C."/>
            <person name="Manzella M."/>
            <person name="Reguera G."/>
            <person name="Kashefi K."/>
        </authorList>
    </citation>
    <scope>NUCLEOTIDE SEQUENCE [LARGE SCALE GENOMIC DNA]</scope>
    <source>
        <strain evidence="6 8">Hulk</strain>
    </source>
</reference>
<dbReference type="PANTHER" id="PTHR13610">
    <property type="entry name" value="METHYLTRANSFERASE DOMAIN-CONTAINING PROTEIN"/>
    <property type="match status" value="1"/>
</dbReference>
<dbReference type="PANTHER" id="PTHR13610:SF11">
    <property type="entry name" value="METHYLTRANSFERASE DOMAIN-CONTAINING PROTEIN"/>
    <property type="match status" value="1"/>
</dbReference>
<dbReference type="GeneID" id="26100196"/>
<organism evidence="5 7">
    <name type="scientific">Pyrodictium delaneyi</name>
    <dbReference type="NCBI Taxonomy" id="1273541"/>
    <lineage>
        <taxon>Archaea</taxon>
        <taxon>Thermoproteota</taxon>
        <taxon>Thermoprotei</taxon>
        <taxon>Desulfurococcales</taxon>
        <taxon>Pyrodictiaceae</taxon>
        <taxon>Pyrodictium</taxon>
    </lineage>
</organism>
<evidence type="ECO:0000313" key="7">
    <source>
        <dbReference type="Proteomes" id="UP000058613"/>
    </source>
</evidence>
<dbReference type="InterPro" id="IPR026170">
    <property type="entry name" value="FAM173A/B"/>
</dbReference>
<evidence type="ECO:0000256" key="3">
    <source>
        <dbReference type="ARBA" id="ARBA00022691"/>
    </source>
</evidence>
<dbReference type="EMBL" id="CP013011">
    <property type="protein sequence ID" value="ALL01899.1"/>
    <property type="molecule type" value="Genomic_DNA"/>
</dbReference>
<proteinExistence type="predicted"/>
<sequence>MGKVAPWIPTPISVVYTALEAAWAGPCDTVYDLGSGDGRAVVIAARDFCVKKAIGVELDPVLVEVSKAKARMDGVADRVEIIEGDFFKVSLRDATLVYIYLYRSINEALRPKLEEELQPGARVVTIDFPVPGWTPLYTRRLRDESDILRTVHVYVIGVSDQRWTRCGEKLPGDARHLLEALARCSREPPPGCRPRRGGSVEG</sequence>
<dbReference type="SUPFAM" id="SSF53335">
    <property type="entry name" value="S-adenosyl-L-methionine-dependent methyltransferases"/>
    <property type="match status" value="1"/>
</dbReference>
<reference evidence="5 7" key="1">
    <citation type="submission" date="2015-10" db="EMBL/GenBank/DDBJ databases">
        <title>Complete genome sequence of hyperthermophilic archaeon Pyrodictium delaneyi Su06.</title>
        <authorList>
            <person name="Jung J.-H."/>
            <person name="Lin J."/>
            <person name="Holden J.F."/>
            <person name="Park C.-S."/>
        </authorList>
    </citation>
    <scope>NUCLEOTIDE SEQUENCE [LARGE SCALE GENOMIC DNA]</scope>
    <source>
        <strain evidence="5 7">Su06</strain>
    </source>
</reference>
<dbReference type="KEGG" id="pdl:Pyrde_1856"/>
<evidence type="ECO:0000256" key="1">
    <source>
        <dbReference type="ARBA" id="ARBA00022603"/>
    </source>
</evidence>
<dbReference type="EMBL" id="NCQP01000002">
    <property type="protein sequence ID" value="OWJ54901.1"/>
    <property type="molecule type" value="Genomic_DNA"/>
</dbReference>
<evidence type="ECO:0000313" key="6">
    <source>
        <dbReference type="EMBL" id="OWJ54901.1"/>
    </source>
</evidence>
<evidence type="ECO:0000313" key="8">
    <source>
        <dbReference type="Proteomes" id="UP000196694"/>
    </source>
</evidence>
<gene>
    <name evidence="6" type="ORF">Pdsh_04125</name>
    <name evidence="5" type="ORF">Pyrde_1856</name>
</gene>
<keyword evidence="1 6" id="KW-0489">Methyltransferase</keyword>
<keyword evidence="2 6" id="KW-0808">Transferase</keyword>
<evidence type="ECO:0000259" key="4">
    <source>
        <dbReference type="Pfam" id="PF13649"/>
    </source>
</evidence>
<dbReference type="GO" id="GO:0016279">
    <property type="term" value="F:protein-lysine N-methyltransferase activity"/>
    <property type="evidence" value="ECO:0007669"/>
    <property type="project" value="InterPro"/>
</dbReference>
<dbReference type="STRING" id="1273541.Pyrde_1856"/>
<dbReference type="OrthoDB" id="6027at2157"/>
<protein>
    <submittedName>
        <fullName evidence="6">SAM-dependent methyltransferase</fullName>
    </submittedName>
</protein>
<dbReference type="PATRIC" id="fig|1273541.4.peg.1973"/>
<dbReference type="Proteomes" id="UP000058613">
    <property type="component" value="Chromosome"/>
</dbReference>